<feature type="region of interest" description="Disordered" evidence="4">
    <location>
        <begin position="350"/>
        <end position="401"/>
    </location>
</feature>
<dbReference type="Proteomes" id="UP001274896">
    <property type="component" value="Unassembled WGS sequence"/>
</dbReference>
<feature type="domain" description="Transposase Tc1-like" evidence="5">
    <location>
        <begin position="28"/>
        <end position="99"/>
    </location>
</feature>
<evidence type="ECO:0000256" key="2">
    <source>
        <dbReference type="ARBA" id="ARBA00008118"/>
    </source>
</evidence>
<sequence length="732" mass="84548">MIYKWRKHGTVENLPRSVRPTKITPRAQRQLIQEVTKDPTTTSKELQASLASVKVSVHDSTIRKRLGKNGLHGRVPRQKLLLSKKNIKARLSFARKHLDDAQDFWKNTLWTDETNIERFGWSVSHHVWRKSNTAFQKKNIIPTVKYGGGSVMAWGCFAASGPGRLAVINGTMNSAVYQKILKENVWPSVCDLKLKRTWVLQQDNDQKHTSKYTSEWLKKNKMKTLEWPSQSPDLNLIEMLWHDLKKVVHARKPSNVAEDEWAKIPPQRCNRLIANPASLSCDEWLLNKKWQPQRRQQSRGRLWVHLKRIRLRAAKESDKGMTNKSSSLCSRPHVFLQRNLRRCKKLLRRASQSRAKPLHQRRNRAKPTPTLNSGNYPRRKKRKSTDDDDDDDTSEHLSISTSDLSVTLEDELNGKNTAHHEGLQKLEKVSKKQSVRDTEKQLNQCTWFLITIFILKALKMKHLSPLLVVCLHMVICDAEPTAAVGLLGWRKSAKDKSISQHGSRSDLFKPLWLFSHLSLNNEAPQQLAVQDLWTWLLNRTEENEQSLARAKRRPIVKTGKFKKMFGWGDFHSHIKTIKLNLLITGKIVDHGNGTFSVYFRHNSTGLGNVSVSLVPPSKVVDFEISQQETLDVPKETKSFNCRVEYEKTDRSKKTSFCNHDSARVCYQEQTQSHVSWLCSKPFKVICIYIDFFSADYKLLQKVCPDYNYHSRALTFWMPVNVPLLTTLHRQGT</sequence>
<gene>
    <name evidence="7" type="ORF">QTP70_006188</name>
</gene>
<comment type="caution">
    <text evidence="7">The sequence shown here is derived from an EMBL/GenBank/DDBJ whole genome shotgun (WGS) entry which is preliminary data.</text>
</comment>
<evidence type="ECO:0000259" key="5">
    <source>
        <dbReference type="Pfam" id="PF01498"/>
    </source>
</evidence>
<dbReference type="InterPro" id="IPR026845">
    <property type="entry name" value="NXPH/NXPE"/>
</dbReference>
<evidence type="ECO:0000256" key="4">
    <source>
        <dbReference type="SAM" id="MobiDB-lite"/>
    </source>
</evidence>
<dbReference type="GO" id="GO:0015074">
    <property type="term" value="P:DNA integration"/>
    <property type="evidence" value="ECO:0007669"/>
    <property type="project" value="InterPro"/>
</dbReference>
<accession>A0AAE0V0T3</accession>
<evidence type="ECO:0000256" key="1">
    <source>
        <dbReference type="ARBA" id="ARBA00004613"/>
    </source>
</evidence>
<evidence type="ECO:0000259" key="6">
    <source>
        <dbReference type="Pfam" id="PF13358"/>
    </source>
</evidence>
<proteinExistence type="inferred from homology"/>
<keyword evidence="3" id="KW-0964">Secreted</keyword>
<dbReference type="InterPro" id="IPR038717">
    <property type="entry name" value="Tc1-like_DDE_dom"/>
</dbReference>
<comment type="similarity">
    <text evidence="2">Belongs to the neurexophilin family.</text>
</comment>
<feature type="compositionally biased region" description="Basic residues" evidence="4">
    <location>
        <begin position="356"/>
        <end position="365"/>
    </location>
</feature>
<evidence type="ECO:0000313" key="8">
    <source>
        <dbReference type="Proteomes" id="UP001274896"/>
    </source>
</evidence>
<dbReference type="EMBL" id="JAUCMX010000010">
    <property type="protein sequence ID" value="KAK3532998.1"/>
    <property type="molecule type" value="Genomic_DNA"/>
</dbReference>
<dbReference type="Pfam" id="PF06312">
    <property type="entry name" value="Neurexophilin"/>
    <property type="match status" value="1"/>
</dbReference>
<name>A0AAE0V0T3_9TELE</name>
<dbReference type="Pfam" id="PF01498">
    <property type="entry name" value="HTH_Tnp_Tc3_2"/>
    <property type="match status" value="1"/>
</dbReference>
<evidence type="ECO:0008006" key="9">
    <source>
        <dbReference type="Google" id="ProtNLM"/>
    </source>
</evidence>
<evidence type="ECO:0000256" key="3">
    <source>
        <dbReference type="ARBA" id="ARBA00022525"/>
    </source>
</evidence>
<protein>
    <recommendedName>
        <fullName evidence="9">Neurexophilin</fullName>
    </recommendedName>
</protein>
<dbReference type="GO" id="GO:0003677">
    <property type="term" value="F:DNA binding"/>
    <property type="evidence" value="ECO:0007669"/>
    <property type="project" value="InterPro"/>
</dbReference>
<dbReference type="AlphaFoldDB" id="A0AAE0V0T3"/>
<evidence type="ECO:0000313" key="7">
    <source>
        <dbReference type="EMBL" id="KAK3532998.1"/>
    </source>
</evidence>
<feature type="domain" description="Tc1-like transposase DDE" evidence="6">
    <location>
        <begin position="148"/>
        <end position="255"/>
    </location>
</feature>
<dbReference type="GO" id="GO:0005102">
    <property type="term" value="F:signaling receptor binding"/>
    <property type="evidence" value="ECO:0007669"/>
    <property type="project" value="TreeGrafter"/>
</dbReference>
<dbReference type="Pfam" id="PF13358">
    <property type="entry name" value="DDE_3"/>
    <property type="match status" value="1"/>
</dbReference>
<keyword evidence="8" id="KW-1185">Reference proteome</keyword>
<dbReference type="InterPro" id="IPR010450">
    <property type="entry name" value="Nxph"/>
</dbReference>
<organism evidence="7 8">
    <name type="scientific">Hemibagrus guttatus</name>
    <dbReference type="NCBI Taxonomy" id="175788"/>
    <lineage>
        <taxon>Eukaryota</taxon>
        <taxon>Metazoa</taxon>
        <taxon>Chordata</taxon>
        <taxon>Craniata</taxon>
        <taxon>Vertebrata</taxon>
        <taxon>Euteleostomi</taxon>
        <taxon>Actinopterygii</taxon>
        <taxon>Neopterygii</taxon>
        <taxon>Teleostei</taxon>
        <taxon>Ostariophysi</taxon>
        <taxon>Siluriformes</taxon>
        <taxon>Bagridae</taxon>
        <taxon>Hemibagrus</taxon>
    </lineage>
</organism>
<dbReference type="PANTHER" id="PTHR17103">
    <property type="entry name" value="NEUREXOPHILIN"/>
    <property type="match status" value="1"/>
</dbReference>
<dbReference type="InterPro" id="IPR002492">
    <property type="entry name" value="Transposase_Tc1-like"/>
</dbReference>
<dbReference type="GO" id="GO:0005576">
    <property type="term" value="C:extracellular region"/>
    <property type="evidence" value="ECO:0007669"/>
    <property type="project" value="UniProtKB-SubCell"/>
</dbReference>
<comment type="subcellular location">
    <subcellularLocation>
        <location evidence="1">Secreted</location>
    </subcellularLocation>
</comment>
<dbReference type="PANTHER" id="PTHR17103:SF11">
    <property type="entry name" value="NEUREXOPHILIN-2"/>
    <property type="match status" value="1"/>
</dbReference>
<dbReference type="Gene3D" id="3.30.420.10">
    <property type="entry name" value="Ribonuclease H-like superfamily/Ribonuclease H"/>
    <property type="match status" value="1"/>
</dbReference>
<dbReference type="InterPro" id="IPR036397">
    <property type="entry name" value="RNaseH_sf"/>
</dbReference>
<reference evidence="7" key="1">
    <citation type="submission" date="2023-06" db="EMBL/GenBank/DDBJ databases">
        <title>Male Hemibagrus guttatus genome.</title>
        <authorList>
            <person name="Bian C."/>
        </authorList>
    </citation>
    <scope>NUCLEOTIDE SEQUENCE</scope>
    <source>
        <strain evidence="7">Male_cb2023</strain>
        <tissue evidence="7">Muscle</tissue>
    </source>
</reference>
<dbReference type="GO" id="GO:0006313">
    <property type="term" value="P:DNA transposition"/>
    <property type="evidence" value="ECO:0007669"/>
    <property type="project" value="InterPro"/>
</dbReference>